<proteinExistence type="predicted"/>
<protein>
    <submittedName>
        <fullName evidence="1">Uncharacterized protein</fullName>
    </submittedName>
</protein>
<dbReference type="HOGENOM" id="CLU_2772603_0_0_3"/>
<accession>B9ERC5</accession>
<organism evidence="1 2">
    <name type="scientific">Prochlorococcus marinus (strain MIT 9313)</name>
    <dbReference type="NCBI Taxonomy" id="74547"/>
    <lineage>
        <taxon>Bacteria</taxon>
        <taxon>Bacillati</taxon>
        <taxon>Cyanobacteriota</taxon>
        <taxon>Cyanophyceae</taxon>
        <taxon>Synechococcales</taxon>
        <taxon>Prochlorococcaceae</taxon>
        <taxon>Prochlorococcus</taxon>
    </lineage>
</organism>
<dbReference type="Proteomes" id="UP000001423">
    <property type="component" value="Chromosome"/>
</dbReference>
<sequence length="69" mass="7427">MALEWLSWTVVSCWAHLENLHTARLPAALRSNILNGCSDSGNISLVQSNLCLGRCVGGLSRLVLETAGF</sequence>
<evidence type="ECO:0000313" key="1">
    <source>
        <dbReference type="EMBL" id="CAX31808.1"/>
    </source>
</evidence>
<name>B9ERC5_PROMM</name>
<keyword evidence="2" id="KW-1185">Reference proteome</keyword>
<dbReference type="AlphaFoldDB" id="B9ERC5"/>
<gene>
    <name evidence="1" type="ordered locus">PMT_2286</name>
</gene>
<dbReference type="EMBL" id="BX548175">
    <property type="protein sequence ID" value="CAX31808.1"/>
    <property type="molecule type" value="Genomic_DNA"/>
</dbReference>
<dbReference type="KEGG" id="pmt:PMT_2286"/>
<evidence type="ECO:0000313" key="2">
    <source>
        <dbReference type="Proteomes" id="UP000001423"/>
    </source>
</evidence>
<reference evidence="1 2" key="1">
    <citation type="journal article" date="2003" name="Nature">
        <title>Genome divergence in two Prochlorococcus ecotypes reflects oceanic niche differentiation.</title>
        <authorList>
            <person name="Rocap G."/>
            <person name="Larimer F.W."/>
            <person name="Lamerdin J.E."/>
            <person name="Malfatti S."/>
            <person name="Chain P."/>
            <person name="Ahlgren N.A."/>
            <person name="Arellano A."/>
            <person name="Coleman M."/>
            <person name="Hauser L."/>
            <person name="Hess W.R."/>
            <person name="Johnson Z.I."/>
            <person name="Land M.L."/>
            <person name="Lindell D."/>
            <person name="Post A.F."/>
            <person name="Regala W."/>
            <person name="Shah M."/>
            <person name="Shaw S.L."/>
            <person name="Steglich C."/>
            <person name="Sullivan M.B."/>
            <person name="Ting C.S."/>
            <person name="Tolonen A."/>
            <person name="Webb E.A."/>
            <person name="Zinser E.R."/>
            <person name="Chisholm S.W."/>
        </authorList>
    </citation>
    <scope>NUCLEOTIDE SEQUENCE [LARGE SCALE GENOMIC DNA]</scope>
    <source>
        <strain evidence="2">MIT 9313</strain>
    </source>
</reference>